<dbReference type="OrthoDB" id="431817at2759"/>
<reference evidence="4" key="1">
    <citation type="submission" date="2017-02" db="UniProtKB">
        <authorList>
            <consortium name="WormBaseParasite"/>
        </authorList>
    </citation>
    <scope>IDENTIFICATION</scope>
</reference>
<dbReference type="AlphaFoldDB" id="A0A0N4UDR4"/>
<accession>A0A0N4UDR4</accession>
<gene>
    <name evidence="1" type="ORF">DME_LOCUS591</name>
</gene>
<evidence type="ECO:0000313" key="3">
    <source>
        <dbReference type="Proteomes" id="UP000274756"/>
    </source>
</evidence>
<protein>
    <submittedName>
        <fullName evidence="1 4">Uncharacterized protein</fullName>
    </submittedName>
</protein>
<dbReference type="Proteomes" id="UP000274756">
    <property type="component" value="Unassembled WGS sequence"/>
</dbReference>
<name>A0A0N4UDR4_DRAME</name>
<sequence>MLANYFFDQGSISKLQTFFINVHHLAIVCDPPFGVFMDALMQTIKNLKEKFLATGG</sequence>
<evidence type="ECO:0000313" key="4">
    <source>
        <dbReference type="WBParaSite" id="DME_0000548501-mRNA-1"/>
    </source>
</evidence>
<dbReference type="Proteomes" id="UP000038040">
    <property type="component" value="Unplaced"/>
</dbReference>
<dbReference type="WBParaSite" id="DME_0000548501-mRNA-1">
    <property type="protein sequence ID" value="DME_0000548501-mRNA-1"/>
    <property type="gene ID" value="DME_0000548501"/>
</dbReference>
<dbReference type="EMBL" id="UYYG01000005">
    <property type="protein sequence ID" value="VDN50618.1"/>
    <property type="molecule type" value="Genomic_DNA"/>
</dbReference>
<evidence type="ECO:0000313" key="2">
    <source>
        <dbReference type="Proteomes" id="UP000038040"/>
    </source>
</evidence>
<organism evidence="2 4">
    <name type="scientific">Dracunculus medinensis</name>
    <name type="common">Guinea worm</name>
    <dbReference type="NCBI Taxonomy" id="318479"/>
    <lineage>
        <taxon>Eukaryota</taxon>
        <taxon>Metazoa</taxon>
        <taxon>Ecdysozoa</taxon>
        <taxon>Nematoda</taxon>
        <taxon>Chromadorea</taxon>
        <taxon>Rhabditida</taxon>
        <taxon>Spirurina</taxon>
        <taxon>Dracunculoidea</taxon>
        <taxon>Dracunculidae</taxon>
        <taxon>Dracunculus</taxon>
    </lineage>
</organism>
<evidence type="ECO:0000313" key="1">
    <source>
        <dbReference type="EMBL" id="VDN50618.1"/>
    </source>
</evidence>
<proteinExistence type="predicted"/>
<reference evidence="1 3" key="2">
    <citation type="submission" date="2018-11" db="EMBL/GenBank/DDBJ databases">
        <authorList>
            <consortium name="Pathogen Informatics"/>
        </authorList>
    </citation>
    <scope>NUCLEOTIDE SEQUENCE [LARGE SCALE GENOMIC DNA]</scope>
</reference>
<dbReference type="STRING" id="318479.A0A0N4UDR4"/>
<keyword evidence="3" id="KW-1185">Reference proteome</keyword>